<sequence length="150" mass="17364">MKCLYIKLILLFFSVTFMGCGIFLMTLKEYNCHIANYSNCYNQFSGGEVSVVYDVLVSIKNCDKMDNVTLEFGVPYLVNCTDYWNNIQNSRVKCYSYNHCDVIYHDLPMLGIFVLIVGAVLFVVIIPFFISKAIEKHNIYKYMKIKPIIS</sequence>
<accession>A0A2I2L526</accession>
<name>A0A2I2L526_9VIRU</name>
<reference evidence="2" key="1">
    <citation type="submission" date="2017-08" db="EMBL/GenBank/DDBJ databases">
        <authorList>
            <consortium name="Urmite Genomes"/>
        </authorList>
    </citation>
    <scope>NUCLEOTIDE SEQUENCE [LARGE SCALE GENOMIC DNA]</scope>
    <source>
        <strain evidence="2">IHUMI-LCC2</strain>
    </source>
</reference>
<dbReference type="EMBL" id="LT906555">
    <property type="protein sequence ID" value="SNW62652.1"/>
    <property type="molecule type" value="Genomic_DNA"/>
</dbReference>
<keyword evidence="3" id="KW-1185">Reference proteome</keyword>
<feature type="transmembrane region" description="Helical" evidence="1">
    <location>
        <begin position="112"/>
        <end position="134"/>
    </location>
</feature>
<dbReference type="Proteomes" id="UP000236316">
    <property type="component" value="Segment"/>
</dbReference>
<dbReference type="RefSeq" id="YP_009448954.1">
    <property type="nucleotide sequence ID" value="NC_036594.1"/>
</dbReference>
<protein>
    <submittedName>
        <fullName evidence="2">Transmembrane domain-containing protein</fullName>
    </submittedName>
</protein>
<evidence type="ECO:0000313" key="3">
    <source>
        <dbReference type="Proteomes" id="UP000236316"/>
    </source>
</evidence>
<feature type="transmembrane region" description="Helical" evidence="1">
    <location>
        <begin position="7"/>
        <end position="27"/>
    </location>
</feature>
<keyword evidence="1" id="KW-0472">Membrane</keyword>
<gene>
    <name evidence="2" type="ORF">ORPV_748</name>
</gene>
<dbReference type="GeneID" id="35382570"/>
<organism evidence="2">
    <name type="scientific">Orpheovirus IHUMI-LCC2</name>
    <dbReference type="NCBI Taxonomy" id="2023057"/>
    <lineage>
        <taxon>Viruses</taxon>
        <taxon>Varidnaviria</taxon>
        <taxon>Bamfordvirae</taxon>
        <taxon>Nucleocytoviricota</taxon>
        <taxon>Megaviricetes</taxon>
        <taxon>Pimascovirales</taxon>
        <taxon>Ocovirineae</taxon>
        <taxon>Orpheoviridae</taxon>
        <taxon>Alphaorpheovirus</taxon>
        <taxon>Alphaorpheovirus massiliense</taxon>
    </lineage>
</organism>
<keyword evidence="1" id="KW-1133">Transmembrane helix</keyword>
<evidence type="ECO:0000256" key="1">
    <source>
        <dbReference type="SAM" id="Phobius"/>
    </source>
</evidence>
<proteinExistence type="predicted"/>
<dbReference type="KEGG" id="vg:35382570"/>
<dbReference type="PROSITE" id="PS51257">
    <property type="entry name" value="PROKAR_LIPOPROTEIN"/>
    <property type="match status" value="1"/>
</dbReference>
<evidence type="ECO:0000313" key="2">
    <source>
        <dbReference type="EMBL" id="SNW62652.1"/>
    </source>
</evidence>
<keyword evidence="1 2" id="KW-0812">Transmembrane</keyword>